<organism evidence="1 2">
    <name type="scientific">Durusdinium trenchii</name>
    <dbReference type="NCBI Taxonomy" id="1381693"/>
    <lineage>
        <taxon>Eukaryota</taxon>
        <taxon>Sar</taxon>
        <taxon>Alveolata</taxon>
        <taxon>Dinophyceae</taxon>
        <taxon>Suessiales</taxon>
        <taxon>Symbiodiniaceae</taxon>
        <taxon>Durusdinium</taxon>
    </lineage>
</organism>
<sequence length="241" mass="26566">MLRIRLLSGAIVAEFHPDELHRMSSEKPVRALKQYLAAQIGCSRFRQRLLREDIELEDDALLTLPSDLQLVILDFQGQDTWRQQNHAFISACEKGRVEEVEAMLHLPHDPNTRDHLSRDQAAIHVAAQGGHLEVVRLLLEAGANKDAASQVGFTALHLATYSGQLEVVRELLFVGAQKDAVALDGSTALHWACENGRVEVVRELLAAGADKHAATHRGLTPLKLAAVMGHLEVIQLLDAAR</sequence>
<dbReference type="PANTHER" id="PTHR24198:SF194">
    <property type="entry name" value="INVERSIN-A"/>
    <property type="match status" value="1"/>
</dbReference>
<protein>
    <submittedName>
        <fullName evidence="1">Ankyrin-3 (ANK-3) (Ankyrin-G)</fullName>
    </submittedName>
</protein>
<gene>
    <name evidence="1" type="ORF">SCF082_LOCUS28040</name>
</gene>
<keyword evidence="2" id="KW-1185">Reference proteome</keyword>
<dbReference type="Proteomes" id="UP001642464">
    <property type="component" value="Unassembled WGS sequence"/>
</dbReference>
<dbReference type="Pfam" id="PF12796">
    <property type="entry name" value="Ank_2"/>
    <property type="match status" value="1"/>
</dbReference>
<dbReference type="InterPro" id="IPR002110">
    <property type="entry name" value="Ankyrin_rpt"/>
</dbReference>
<reference evidence="1 2" key="1">
    <citation type="submission" date="2024-02" db="EMBL/GenBank/DDBJ databases">
        <authorList>
            <person name="Chen Y."/>
            <person name="Shah S."/>
            <person name="Dougan E. K."/>
            <person name="Thang M."/>
            <person name="Chan C."/>
        </authorList>
    </citation>
    <scope>NUCLEOTIDE SEQUENCE [LARGE SCALE GENOMIC DNA]</scope>
</reference>
<comment type="caution">
    <text evidence="1">The sequence shown here is derived from an EMBL/GenBank/DDBJ whole genome shotgun (WGS) entry which is preliminary data.</text>
</comment>
<evidence type="ECO:0000313" key="2">
    <source>
        <dbReference type="Proteomes" id="UP001642464"/>
    </source>
</evidence>
<dbReference type="PROSITE" id="PS50297">
    <property type="entry name" value="ANK_REP_REGION"/>
    <property type="match status" value="4"/>
</dbReference>
<dbReference type="EMBL" id="CAXAMM010022001">
    <property type="protein sequence ID" value="CAK9050984.1"/>
    <property type="molecule type" value="Genomic_DNA"/>
</dbReference>
<evidence type="ECO:0000313" key="1">
    <source>
        <dbReference type="EMBL" id="CAK9050984.1"/>
    </source>
</evidence>
<name>A0ABP0MHK7_9DINO</name>
<accession>A0ABP0MHK7</accession>
<dbReference type="Gene3D" id="1.25.40.20">
    <property type="entry name" value="Ankyrin repeat-containing domain"/>
    <property type="match status" value="2"/>
</dbReference>
<dbReference type="PROSITE" id="PS50088">
    <property type="entry name" value="ANK_REPEAT"/>
    <property type="match status" value="4"/>
</dbReference>
<dbReference type="PRINTS" id="PR01415">
    <property type="entry name" value="ANKYRIN"/>
</dbReference>
<dbReference type="SMART" id="SM00248">
    <property type="entry name" value="ANK"/>
    <property type="match status" value="5"/>
</dbReference>
<proteinExistence type="predicted"/>
<dbReference type="SUPFAM" id="SSF48403">
    <property type="entry name" value="Ankyrin repeat"/>
    <property type="match status" value="1"/>
</dbReference>
<dbReference type="InterPro" id="IPR036770">
    <property type="entry name" value="Ankyrin_rpt-contain_sf"/>
</dbReference>
<dbReference type="PANTHER" id="PTHR24198">
    <property type="entry name" value="ANKYRIN REPEAT AND PROTEIN KINASE DOMAIN-CONTAINING PROTEIN"/>
    <property type="match status" value="1"/>
</dbReference>
<dbReference type="Pfam" id="PF13637">
    <property type="entry name" value="Ank_4"/>
    <property type="match status" value="1"/>
</dbReference>